<sequence>MTISQIKKYFGICILEYFYCPSAKVSPKHLDPAQQKWKAREELTLILYIRKMAIAWTEGENKGVYTRILFDSGSQIIHTNQSGTKDWLQITPLRRERLTVGSFRGKENESLMNVVEVVLKENPDGKSLAIDAIEVDISRA</sequence>
<name>A0A224Z1N5_9ACAR</name>
<dbReference type="AlphaFoldDB" id="A0A224Z1N5"/>
<proteinExistence type="predicted"/>
<dbReference type="EMBL" id="GFPF01008988">
    <property type="protein sequence ID" value="MAA20134.1"/>
    <property type="molecule type" value="Transcribed_RNA"/>
</dbReference>
<reference evidence="1" key="1">
    <citation type="journal article" date="2017" name="Parasit. Vectors">
        <title>Sialotranscriptomics of Rhipicephalus zambeziensis reveals intricate expression profiles of secretory proteins and suggests tight temporal transcriptional regulation during blood-feeding.</title>
        <authorList>
            <person name="de Castro M.H."/>
            <person name="de Klerk D."/>
            <person name="Pienaar R."/>
            <person name="Rees D.J.G."/>
            <person name="Mans B.J."/>
        </authorList>
    </citation>
    <scope>NUCLEOTIDE SEQUENCE</scope>
    <source>
        <tissue evidence="1">Salivary glands</tissue>
    </source>
</reference>
<accession>A0A224Z1N5</accession>
<protein>
    <submittedName>
        <fullName evidence="1">Uncharacterized protein</fullName>
    </submittedName>
</protein>
<organism evidence="1">
    <name type="scientific">Rhipicephalus zambeziensis</name>
    <dbReference type="NCBI Taxonomy" id="60191"/>
    <lineage>
        <taxon>Eukaryota</taxon>
        <taxon>Metazoa</taxon>
        <taxon>Ecdysozoa</taxon>
        <taxon>Arthropoda</taxon>
        <taxon>Chelicerata</taxon>
        <taxon>Arachnida</taxon>
        <taxon>Acari</taxon>
        <taxon>Parasitiformes</taxon>
        <taxon>Ixodida</taxon>
        <taxon>Ixodoidea</taxon>
        <taxon>Ixodidae</taxon>
        <taxon>Rhipicephalinae</taxon>
        <taxon>Rhipicephalus</taxon>
        <taxon>Rhipicephalus</taxon>
    </lineage>
</organism>
<evidence type="ECO:0000313" key="1">
    <source>
        <dbReference type="EMBL" id="MAA20134.1"/>
    </source>
</evidence>